<feature type="non-terminal residue" evidence="1">
    <location>
        <position position="1"/>
    </location>
</feature>
<sequence length="31" mass="3353">SATFDAALSHQVMDDVSAFIRDITRANTSPD</sequence>
<reference evidence="1" key="1">
    <citation type="journal article" date="2018" name="Genome Biol.">
        <title>SKESA: strategic k-mer extension for scrupulous assemblies.</title>
        <authorList>
            <person name="Souvorov A."/>
            <person name="Agarwala R."/>
            <person name="Lipman D.J."/>
        </authorList>
    </citation>
    <scope>NUCLEOTIDE SEQUENCE</scope>
    <source>
        <strain evidence="1">Salmonella enterica subsp. enterica</strain>
    </source>
</reference>
<reference evidence="1" key="2">
    <citation type="submission" date="2019-01" db="EMBL/GenBank/DDBJ databases">
        <authorList>
            <consortium name="NCBI Pathogen Detection Project"/>
        </authorList>
    </citation>
    <scope>NUCLEOTIDE SEQUENCE</scope>
    <source>
        <strain evidence="1">Salmonella enterica subsp. enterica</strain>
    </source>
</reference>
<keyword evidence="1" id="KW-0378">Hydrolase</keyword>
<protein>
    <submittedName>
        <fullName evidence="1">Dienelactone hydrolase family protein</fullName>
    </submittedName>
</protein>
<evidence type="ECO:0000313" key="1">
    <source>
        <dbReference type="EMBL" id="HAD2093922.1"/>
    </source>
</evidence>
<dbReference type="GO" id="GO:0016787">
    <property type="term" value="F:hydrolase activity"/>
    <property type="evidence" value="ECO:0007669"/>
    <property type="project" value="UniProtKB-KW"/>
</dbReference>
<organism evidence="1">
    <name type="scientific">Salmonella enterica I</name>
    <dbReference type="NCBI Taxonomy" id="59201"/>
    <lineage>
        <taxon>Bacteria</taxon>
        <taxon>Pseudomonadati</taxon>
        <taxon>Pseudomonadota</taxon>
        <taxon>Gammaproteobacteria</taxon>
        <taxon>Enterobacterales</taxon>
        <taxon>Enterobacteriaceae</taxon>
        <taxon>Salmonella</taxon>
    </lineage>
</organism>
<name>A0A711C5L5_SALET</name>
<proteinExistence type="predicted"/>
<dbReference type="AlphaFoldDB" id="A0A711C5L5"/>
<dbReference type="EMBL" id="DAANZM010000025">
    <property type="protein sequence ID" value="HAD2093922.1"/>
    <property type="molecule type" value="Genomic_DNA"/>
</dbReference>
<gene>
    <name evidence="1" type="ORF">G1E55_23660</name>
</gene>
<accession>A0A711C5L5</accession>
<comment type="caution">
    <text evidence="1">The sequence shown here is derived from an EMBL/GenBank/DDBJ whole genome shotgun (WGS) entry which is preliminary data.</text>
</comment>